<accession>A0A1M6IFM7</accession>
<dbReference type="OrthoDB" id="1936553at2"/>
<protein>
    <recommendedName>
        <fullName evidence="3">HNH endonuclease</fullName>
    </recommendedName>
</protein>
<gene>
    <name evidence="1" type="ORF">SAMN05444401_2798</name>
</gene>
<dbReference type="CDD" id="cd00085">
    <property type="entry name" value="HNHc"/>
    <property type="match status" value="1"/>
</dbReference>
<evidence type="ECO:0000313" key="2">
    <source>
        <dbReference type="Proteomes" id="UP000184080"/>
    </source>
</evidence>
<evidence type="ECO:0000313" key="1">
    <source>
        <dbReference type="EMBL" id="SHJ33277.1"/>
    </source>
</evidence>
<dbReference type="EMBL" id="FQZO01000004">
    <property type="protein sequence ID" value="SHJ33277.1"/>
    <property type="molecule type" value="Genomic_DNA"/>
</dbReference>
<evidence type="ECO:0008006" key="3">
    <source>
        <dbReference type="Google" id="ProtNLM"/>
    </source>
</evidence>
<dbReference type="RefSeq" id="WP_073007803.1">
    <property type="nucleotide sequence ID" value="NZ_FQZO01000004.1"/>
</dbReference>
<reference evidence="1 2" key="1">
    <citation type="submission" date="2016-11" db="EMBL/GenBank/DDBJ databases">
        <authorList>
            <person name="Jaros S."/>
            <person name="Januszkiewicz K."/>
            <person name="Wedrychowicz H."/>
        </authorList>
    </citation>
    <scope>NUCLEOTIDE SEQUENCE [LARGE SCALE GENOMIC DNA]</scope>
    <source>
        <strain evidence="1 2">DSM 21864</strain>
    </source>
</reference>
<dbReference type="Proteomes" id="UP000184080">
    <property type="component" value="Unassembled WGS sequence"/>
</dbReference>
<organism evidence="1 2">
    <name type="scientific">Clostridium amylolyticum</name>
    <dbReference type="NCBI Taxonomy" id="1121298"/>
    <lineage>
        <taxon>Bacteria</taxon>
        <taxon>Bacillati</taxon>
        <taxon>Bacillota</taxon>
        <taxon>Clostridia</taxon>
        <taxon>Eubacteriales</taxon>
        <taxon>Clostridiaceae</taxon>
        <taxon>Clostridium</taxon>
    </lineage>
</organism>
<keyword evidence="2" id="KW-1185">Reference proteome</keyword>
<name>A0A1M6IFM7_9CLOT</name>
<dbReference type="InterPro" id="IPR003615">
    <property type="entry name" value="HNH_nuc"/>
</dbReference>
<dbReference type="AlphaFoldDB" id="A0A1M6IFM7"/>
<proteinExistence type="predicted"/>
<sequence>MNLCDVCGNKADKHHIIYKSQGGLDYPLNYKYLCANHHRGREGPHKNNKVDLQYKLELQNKLQTILCNSYYTFDELINLLNISKNLLKRLSKNLKLHKEGYKSSEIIYLLMGRKVYKEEMLEDLEIELLLANY</sequence>